<sequence length="429" mass="50032">MIKIMQSLYITVFLTLSALPVQAQHGMLQLKPEDELIVEQLIKIDSTKGMDESRRKEVFNSFQAIINKLLNTKHQYIQLLKTLIDKQIALFPNERKPYIDAAKLHYNISEMDISFDMAYQSMNKKSVLYEDPSDKLLHTARTMMGQYYNETNQFQNAHDILKPSVESQSSPFALTYIMFANTAFNLKNYEDCVSNYSIGFSKDARQAAPRDFFFFGVALHKLSAFEQAEMILKVGCKRFPTAEGLHLNLGYVLRTRGRMIESIFEFHAERLVCGPESAFYIPAGENIKITENMITEKNNDTEVIILNNLRLWNQAMEIHEYETALENIKTVQSRYSAYHWFLWLCMEQTYVQLQQYDKALELLNQMEINNPGLPNTYVEKVEVYTKSFDYVSALDYLKQVQQNAPDHWKVKQLIEKMKLDETTLKKLEE</sequence>
<keyword evidence="1" id="KW-0732">Signal</keyword>
<dbReference type="Proteomes" id="UP000266426">
    <property type="component" value="Unassembled WGS sequence"/>
</dbReference>
<dbReference type="Gene3D" id="1.25.40.10">
    <property type="entry name" value="Tetratricopeptide repeat domain"/>
    <property type="match status" value="1"/>
</dbReference>
<dbReference type="InterPro" id="IPR011990">
    <property type="entry name" value="TPR-like_helical_dom_sf"/>
</dbReference>
<dbReference type="SUPFAM" id="SSF48452">
    <property type="entry name" value="TPR-like"/>
    <property type="match status" value="1"/>
</dbReference>
<evidence type="ECO:0000256" key="1">
    <source>
        <dbReference type="SAM" id="SignalP"/>
    </source>
</evidence>
<evidence type="ECO:0000313" key="3">
    <source>
        <dbReference type="Proteomes" id="UP000266426"/>
    </source>
</evidence>
<protein>
    <submittedName>
        <fullName evidence="2">Tetratricopeptide repeat protein</fullName>
    </submittedName>
</protein>
<dbReference type="AlphaFoldDB" id="A0A3A4R960"/>
<organism evidence="2 3">
    <name type="scientific">Candidatus Auribacter fodinae</name>
    <dbReference type="NCBI Taxonomy" id="2093366"/>
    <lineage>
        <taxon>Bacteria</taxon>
        <taxon>Pseudomonadati</taxon>
        <taxon>Candidatus Auribacterota</taxon>
        <taxon>Candidatus Auribacteria</taxon>
        <taxon>Candidatus Auribacterales</taxon>
        <taxon>Candidatus Auribacteraceae</taxon>
        <taxon>Candidatus Auribacter</taxon>
    </lineage>
</organism>
<proteinExistence type="predicted"/>
<feature type="chain" id="PRO_5017229558" evidence="1">
    <location>
        <begin position="24"/>
        <end position="429"/>
    </location>
</feature>
<name>A0A3A4R960_9BACT</name>
<comment type="caution">
    <text evidence="2">The sequence shown here is derived from an EMBL/GenBank/DDBJ whole genome shotgun (WGS) entry which is preliminary data.</text>
</comment>
<reference evidence="2 3" key="1">
    <citation type="journal article" date="2017" name="ISME J.">
        <title>Energy and carbon metabolisms in a deep terrestrial subsurface fluid microbial community.</title>
        <authorList>
            <person name="Momper L."/>
            <person name="Jungbluth S.P."/>
            <person name="Lee M.D."/>
            <person name="Amend J.P."/>
        </authorList>
    </citation>
    <scope>NUCLEOTIDE SEQUENCE [LARGE SCALE GENOMIC DNA]</scope>
    <source>
        <strain evidence="2">SURF_26</strain>
    </source>
</reference>
<dbReference type="EMBL" id="QZJZ01000010">
    <property type="protein sequence ID" value="RJP61715.1"/>
    <property type="molecule type" value="Genomic_DNA"/>
</dbReference>
<feature type="signal peptide" evidence="1">
    <location>
        <begin position="1"/>
        <end position="23"/>
    </location>
</feature>
<evidence type="ECO:0000313" key="2">
    <source>
        <dbReference type="EMBL" id="RJP61715.1"/>
    </source>
</evidence>
<accession>A0A3A4R960</accession>
<gene>
    <name evidence="2" type="ORF">C4541_01570</name>
</gene>